<dbReference type="AlphaFoldDB" id="A0A1X0R9N9"/>
<organism evidence="1">
    <name type="scientific">Rhizopus microsporus var. microsporus</name>
    <dbReference type="NCBI Taxonomy" id="86635"/>
    <lineage>
        <taxon>Eukaryota</taxon>
        <taxon>Fungi</taxon>
        <taxon>Fungi incertae sedis</taxon>
        <taxon>Mucoromycota</taxon>
        <taxon>Mucoromycotina</taxon>
        <taxon>Mucoromycetes</taxon>
        <taxon>Mucorales</taxon>
        <taxon>Mucorineae</taxon>
        <taxon>Rhizopodaceae</taxon>
        <taxon>Rhizopus</taxon>
    </lineage>
</organism>
<reference evidence="1" key="1">
    <citation type="journal article" date="2016" name="Proc. Natl. Acad. Sci. U.S.A.">
        <title>Lipid metabolic changes in an early divergent fungus govern the establishment of a mutualistic symbiosis with endobacteria.</title>
        <authorList>
            <person name="Lastovetsky O.A."/>
            <person name="Gaspar M.L."/>
            <person name="Mondo S.J."/>
            <person name="LaButti K.M."/>
            <person name="Sandor L."/>
            <person name="Grigoriev I.V."/>
            <person name="Henry S.A."/>
            <person name="Pawlowska T.E."/>
        </authorList>
    </citation>
    <scope>NUCLEOTIDE SEQUENCE [LARGE SCALE GENOMIC DNA]</scope>
    <source>
        <strain evidence="1">ATCC 52814</strain>
    </source>
</reference>
<proteinExistence type="predicted"/>
<protein>
    <submittedName>
        <fullName evidence="1">Uncharacterized protein</fullName>
    </submittedName>
</protein>
<dbReference type="EMBL" id="KV921884">
    <property type="protein sequence ID" value="ORE08765.1"/>
    <property type="molecule type" value="Genomic_DNA"/>
</dbReference>
<sequence>METDFKKHPTSNTGGTTVDSTVLASYDHTDHTLATNCDENEQALDVVRWMLSNNAMQMEKMVALVYLARTESRSLSLQPKNVLRFFMNHQS</sequence>
<accession>A0A1X0R9N9</accession>
<gene>
    <name evidence="1" type="ORF">BCV72DRAFT_334221</name>
</gene>
<name>A0A1X0R9N9_RHIZD</name>
<evidence type="ECO:0000313" key="1">
    <source>
        <dbReference type="EMBL" id="ORE08765.1"/>
    </source>
</evidence>
<dbReference type="Proteomes" id="UP000242414">
    <property type="component" value="Unassembled WGS sequence"/>
</dbReference>
<dbReference type="VEuPathDB" id="FungiDB:BCV72DRAFT_334221"/>